<dbReference type="Gene3D" id="3.40.50.300">
    <property type="entry name" value="P-loop containing nucleotide triphosphate hydrolases"/>
    <property type="match status" value="1"/>
</dbReference>
<accession>A0A1I5VTY3</accession>
<dbReference type="AlphaFoldDB" id="A0A1I5VTY3"/>
<dbReference type="PANTHER" id="PTHR10763:SF26">
    <property type="entry name" value="CELL DIVISION CONTROL PROTEIN 6 HOMOLOG"/>
    <property type="match status" value="1"/>
</dbReference>
<evidence type="ECO:0000259" key="4">
    <source>
        <dbReference type="Pfam" id="PF13191"/>
    </source>
</evidence>
<feature type="domain" description="Cdc6 AAA+ ATPase-type lid" evidence="5">
    <location>
        <begin position="183"/>
        <end position="243"/>
    </location>
</feature>
<dbReference type="InterPro" id="IPR041664">
    <property type="entry name" value="AAA_16"/>
</dbReference>
<dbReference type="EMBL" id="FOXI01000020">
    <property type="protein sequence ID" value="SFQ11018.1"/>
    <property type="molecule type" value="Genomic_DNA"/>
</dbReference>
<dbReference type="RefSeq" id="WP_074880505.1">
    <property type="nucleotide sequence ID" value="NZ_FOXI01000020.1"/>
</dbReference>
<dbReference type="Proteomes" id="UP000183769">
    <property type="component" value="Unassembled WGS sequence"/>
</dbReference>
<name>A0A1I5VTY3_9EURY</name>
<organism evidence="6 7">
    <name type="scientific">Halolamina pelagica</name>
    <dbReference type="NCBI Taxonomy" id="699431"/>
    <lineage>
        <taxon>Archaea</taxon>
        <taxon>Methanobacteriati</taxon>
        <taxon>Methanobacteriota</taxon>
        <taxon>Stenosarchaea group</taxon>
        <taxon>Halobacteria</taxon>
        <taxon>Halobacteriales</taxon>
        <taxon>Haloferacaceae</taxon>
    </lineage>
</organism>
<dbReference type="PANTHER" id="PTHR10763">
    <property type="entry name" value="CELL DIVISION CONTROL PROTEIN 6-RELATED"/>
    <property type="match status" value="1"/>
</dbReference>
<dbReference type="CDD" id="cd00009">
    <property type="entry name" value="AAA"/>
    <property type="match status" value="1"/>
</dbReference>
<feature type="domain" description="Orc1-like AAA ATPase" evidence="4">
    <location>
        <begin position="18"/>
        <end position="138"/>
    </location>
</feature>
<dbReference type="InterPro" id="IPR027417">
    <property type="entry name" value="P-loop_NTPase"/>
</dbReference>
<dbReference type="InterPro" id="IPR050311">
    <property type="entry name" value="ORC1/CDC6"/>
</dbReference>
<keyword evidence="3" id="KW-0067">ATP-binding</keyword>
<dbReference type="InterPro" id="IPR055237">
    <property type="entry name" value="Cdc6_lid"/>
</dbReference>
<dbReference type="Pfam" id="PF13191">
    <property type="entry name" value="AAA_16"/>
    <property type="match status" value="1"/>
</dbReference>
<evidence type="ECO:0000256" key="3">
    <source>
        <dbReference type="ARBA" id="ARBA00022840"/>
    </source>
</evidence>
<dbReference type="GO" id="GO:0005524">
    <property type="term" value="F:ATP binding"/>
    <property type="evidence" value="ECO:0007669"/>
    <property type="project" value="UniProtKB-KW"/>
</dbReference>
<evidence type="ECO:0000259" key="5">
    <source>
        <dbReference type="Pfam" id="PF22703"/>
    </source>
</evidence>
<gene>
    <name evidence="6" type="ORF">SAMN05216277_12014</name>
</gene>
<dbReference type="SUPFAM" id="SSF52540">
    <property type="entry name" value="P-loop containing nucleoside triphosphate hydrolases"/>
    <property type="match status" value="1"/>
</dbReference>
<dbReference type="GO" id="GO:0006260">
    <property type="term" value="P:DNA replication"/>
    <property type="evidence" value="ECO:0007669"/>
    <property type="project" value="UniProtKB-KW"/>
</dbReference>
<keyword evidence="2" id="KW-0547">Nucleotide-binding</keyword>
<evidence type="ECO:0000313" key="6">
    <source>
        <dbReference type="EMBL" id="SFQ11018.1"/>
    </source>
</evidence>
<dbReference type="Gene3D" id="1.10.8.60">
    <property type="match status" value="1"/>
</dbReference>
<evidence type="ECO:0000256" key="2">
    <source>
        <dbReference type="ARBA" id="ARBA00022741"/>
    </source>
</evidence>
<reference evidence="7" key="1">
    <citation type="submission" date="2016-10" db="EMBL/GenBank/DDBJ databases">
        <authorList>
            <person name="Varghese N."/>
            <person name="Submissions S."/>
        </authorList>
    </citation>
    <scope>NUCLEOTIDE SEQUENCE [LARGE SCALE GENOMIC DNA]</scope>
    <source>
        <strain evidence="7">CGMCC 1.10329</strain>
    </source>
</reference>
<keyword evidence="7" id="KW-1185">Reference proteome</keyword>
<protein>
    <submittedName>
        <fullName evidence="6">Cdc6-related protein, AAA superfamily ATPase</fullName>
    </submittedName>
</protein>
<dbReference type="Pfam" id="PF22703">
    <property type="entry name" value="Cdc6_lid"/>
    <property type="match status" value="1"/>
</dbReference>
<evidence type="ECO:0000313" key="7">
    <source>
        <dbReference type="Proteomes" id="UP000183769"/>
    </source>
</evidence>
<sequence>MYVAPEKLEENHLPQAMPGREPQLQRISDVLEPATAGEPAESCWEIGPSGVGKTSAAQFLLEEAEGLGVGWTYVSCTSNTRWEALQKIADEHPSAIAKPNASTEELQEWIAAGEQPFVVILDEIGGLEETDLLADLASMEWLSLILIGHRRSNALGQVPDRADCLRFAEIVEFGAYDDDALFTILDARREVALQTGAVDDTQLERIVAEAGGSARFGVQALRSAVDLGIDRGHTTVREQDIDDCFDRANERIREQQLQSLGRDHHLVYRAIREHGPLRPQQIHDHYEDLGGGNSRSATLKYRRKLDEYDLIEKTADGWAVVDKTLAAPRREQRAM</sequence>
<evidence type="ECO:0000256" key="1">
    <source>
        <dbReference type="ARBA" id="ARBA00022705"/>
    </source>
</evidence>
<keyword evidence="1" id="KW-0235">DNA replication</keyword>
<proteinExistence type="predicted"/>
<dbReference type="OrthoDB" id="270161at2157"/>